<proteinExistence type="inferred from homology"/>
<dbReference type="PANTHER" id="PTHR30518:SF2">
    <property type="entry name" value="ENDOLYTIC MUREIN TRANSGLYCOSYLASE"/>
    <property type="match status" value="1"/>
</dbReference>
<dbReference type="HAMAP" id="MF_02065">
    <property type="entry name" value="MltG"/>
    <property type="match status" value="1"/>
</dbReference>
<comment type="similarity">
    <text evidence="7">Belongs to the transglycosylase MltG family.</text>
</comment>
<comment type="caution">
    <text evidence="9">The sequence shown here is derived from an EMBL/GenBank/DDBJ whole genome shotgun (WGS) entry which is preliminary data.</text>
</comment>
<keyword evidence="4 7" id="KW-0472">Membrane</keyword>
<evidence type="ECO:0000256" key="3">
    <source>
        <dbReference type="ARBA" id="ARBA00022989"/>
    </source>
</evidence>
<evidence type="ECO:0000313" key="10">
    <source>
        <dbReference type="Proteomes" id="UP001612915"/>
    </source>
</evidence>
<evidence type="ECO:0000256" key="1">
    <source>
        <dbReference type="ARBA" id="ARBA00022475"/>
    </source>
</evidence>
<evidence type="ECO:0000256" key="8">
    <source>
        <dbReference type="SAM" id="MobiDB-lite"/>
    </source>
</evidence>
<feature type="site" description="Important for catalytic activity" evidence="7">
    <location>
        <position position="255"/>
    </location>
</feature>
<dbReference type="Proteomes" id="UP001612915">
    <property type="component" value="Unassembled WGS sequence"/>
</dbReference>
<feature type="region of interest" description="Disordered" evidence="8">
    <location>
        <begin position="1"/>
        <end position="32"/>
    </location>
</feature>
<dbReference type="CDD" id="cd08010">
    <property type="entry name" value="MltG_like"/>
    <property type="match status" value="1"/>
</dbReference>
<dbReference type="RefSeq" id="WP_398283039.1">
    <property type="nucleotide sequence ID" value="NZ_JBITLV010000006.1"/>
</dbReference>
<dbReference type="Pfam" id="PF02618">
    <property type="entry name" value="YceG"/>
    <property type="match status" value="1"/>
</dbReference>
<accession>A0ABW8AR70</accession>
<evidence type="ECO:0000313" key="9">
    <source>
        <dbReference type="EMBL" id="MFI7588881.1"/>
    </source>
</evidence>
<keyword evidence="2 7" id="KW-0812">Transmembrane</keyword>
<reference evidence="9 10" key="1">
    <citation type="submission" date="2024-10" db="EMBL/GenBank/DDBJ databases">
        <title>The Natural Products Discovery Center: Release of the First 8490 Sequenced Strains for Exploring Actinobacteria Biosynthetic Diversity.</title>
        <authorList>
            <person name="Kalkreuter E."/>
            <person name="Kautsar S.A."/>
            <person name="Yang D."/>
            <person name="Bader C.D."/>
            <person name="Teijaro C.N."/>
            <person name="Fluegel L."/>
            <person name="Davis C.M."/>
            <person name="Simpson J.R."/>
            <person name="Lauterbach L."/>
            <person name="Steele A.D."/>
            <person name="Gui C."/>
            <person name="Meng S."/>
            <person name="Li G."/>
            <person name="Viehrig K."/>
            <person name="Ye F."/>
            <person name="Su P."/>
            <person name="Kiefer A.F."/>
            <person name="Nichols A."/>
            <person name="Cepeda A.J."/>
            <person name="Yan W."/>
            <person name="Fan B."/>
            <person name="Jiang Y."/>
            <person name="Adhikari A."/>
            <person name="Zheng C.-J."/>
            <person name="Schuster L."/>
            <person name="Cowan T.M."/>
            <person name="Smanski M.J."/>
            <person name="Chevrette M.G."/>
            <person name="De Carvalho L.P.S."/>
            <person name="Shen B."/>
        </authorList>
    </citation>
    <scope>NUCLEOTIDE SEQUENCE [LARGE SCALE GENOMIC DNA]</scope>
    <source>
        <strain evidence="9 10">NPDC049639</strain>
    </source>
</reference>
<dbReference type="EMBL" id="JBITLV010000006">
    <property type="protein sequence ID" value="MFI7588881.1"/>
    <property type="molecule type" value="Genomic_DNA"/>
</dbReference>
<dbReference type="NCBIfam" id="TIGR00247">
    <property type="entry name" value="endolytic transglycosylase MltG"/>
    <property type="match status" value="1"/>
</dbReference>
<evidence type="ECO:0000256" key="7">
    <source>
        <dbReference type="HAMAP-Rule" id="MF_02065"/>
    </source>
</evidence>
<dbReference type="InterPro" id="IPR003770">
    <property type="entry name" value="MLTG-like"/>
</dbReference>
<organism evidence="9 10">
    <name type="scientific">Spongisporangium articulatum</name>
    <dbReference type="NCBI Taxonomy" id="3362603"/>
    <lineage>
        <taxon>Bacteria</taxon>
        <taxon>Bacillati</taxon>
        <taxon>Actinomycetota</taxon>
        <taxon>Actinomycetes</taxon>
        <taxon>Kineosporiales</taxon>
        <taxon>Kineosporiaceae</taxon>
        <taxon>Spongisporangium</taxon>
    </lineage>
</organism>
<evidence type="ECO:0000256" key="2">
    <source>
        <dbReference type="ARBA" id="ARBA00022692"/>
    </source>
</evidence>
<sequence length="379" mass="41096">MSDQLSHVLPGFQPQQDPQWRGDWRKAKKKRKTRRRRRALLTVLIFLLVMGGGGAAAYIGLAPVVRKLTAPKDYTGTGTGEVQVKIPPGASGRTIAKVLTEAGVTKTQVAFVTAFNANPKAASIQPGTYKLRKQMSGASAVSLLLDPDSRLEVVVTIPEGARAKYVYATLAKALDLPRSDFTRAVADDAIGLPAAAKGQAEGFLFPATYEFEPDTTAAQALSDMVDRGHEAYVKLGISKSDLREVVIKASIVQAEAGDKKYMGPVARVLDNRLKGHYKLQLDSTVSYAVQRFEVTTTKQDRASTSHYNTYRYEGLPVGPISNPGEEALEAVLHPPKGSWLFFVTTNPSTGETKFATTSAGHARNVAEFQAWLRAHPDGR</sequence>
<name>A0ABW8AR70_9ACTN</name>
<feature type="transmembrane region" description="Helical" evidence="7">
    <location>
        <begin position="39"/>
        <end position="61"/>
    </location>
</feature>
<keyword evidence="1 7" id="KW-1003">Cell membrane</keyword>
<keyword evidence="5 7" id="KW-0456">Lyase</keyword>
<dbReference type="Gene3D" id="3.30.1490.480">
    <property type="entry name" value="Endolytic murein transglycosylase"/>
    <property type="match status" value="1"/>
</dbReference>
<dbReference type="EC" id="4.2.2.29" evidence="7"/>
<keyword evidence="6 7" id="KW-0961">Cell wall biogenesis/degradation</keyword>
<keyword evidence="3 7" id="KW-1133">Transmembrane helix</keyword>
<comment type="function">
    <text evidence="7">Functions as a peptidoglycan terminase that cleaves nascent peptidoglycan strands endolytically to terminate their elongation.</text>
</comment>
<evidence type="ECO:0000256" key="6">
    <source>
        <dbReference type="ARBA" id="ARBA00023316"/>
    </source>
</evidence>
<gene>
    <name evidence="7 9" type="primary">mltG</name>
    <name evidence="9" type="ORF">ACIB24_17595</name>
</gene>
<protein>
    <recommendedName>
        <fullName evidence="7">Endolytic murein transglycosylase</fullName>
        <ecNumber evidence="7">4.2.2.29</ecNumber>
    </recommendedName>
    <alternativeName>
        <fullName evidence="7">Peptidoglycan lytic transglycosylase</fullName>
    </alternativeName>
    <alternativeName>
        <fullName evidence="7">Peptidoglycan polymerization terminase</fullName>
    </alternativeName>
</protein>
<evidence type="ECO:0000256" key="5">
    <source>
        <dbReference type="ARBA" id="ARBA00023239"/>
    </source>
</evidence>
<comment type="catalytic activity">
    <reaction evidence="7">
        <text>a peptidoglycan chain = a peptidoglycan chain with N-acetyl-1,6-anhydromuramyl-[peptide] at the reducing end + a peptidoglycan chain with N-acetylglucosamine at the non-reducing end.</text>
        <dbReference type="EC" id="4.2.2.29"/>
    </reaction>
</comment>
<keyword evidence="10" id="KW-1185">Reference proteome</keyword>
<dbReference type="PANTHER" id="PTHR30518">
    <property type="entry name" value="ENDOLYTIC MUREIN TRANSGLYCOSYLASE"/>
    <property type="match status" value="1"/>
</dbReference>
<evidence type="ECO:0000256" key="4">
    <source>
        <dbReference type="ARBA" id="ARBA00023136"/>
    </source>
</evidence>
<comment type="subcellular location">
    <subcellularLocation>
        <location evidence="7">Cell membrane</location>
        <topology evidence="7">Single-pass membrane protein</topology>
    </subcellularLocation>
</comment>